<dbReference type="InterPro" id="IPR001660">
    <property type="entry name" value="SAM"/>
</dbReference>
<dbReference type="AlphaFoldDB" id="A0A8C7FBE3"/>
<dbReference type="Pfam" id="PF07647">
    <property type="entry name" value="SAM_2"/>
    <property type="match status" value="1"/>
</dbReference>
<dbReference type="InterPro" id="IPR037617">
    <property type="entry name" value="LIPB1/2_SAM_1"/>
</dbReference>
<sequence length="768" mass="86856">MMSDASEMLAAALEQMDGIIAGSKAMDYSNGLFDCQSPTSPFLGSLRALHLLEDLRAALEMMDQDEREGLRCQVPDTTADGLVEWLQQGQLTNGNGSAMIYQERLSRVESDKECLVLQVSVLSDQVEVQGEKIRDLDMCLEEHREKLDATEETLQQELLSRSTLETQKLELMTEVSSLKLKLTTVARDLRDSEVHGCIMAIDSPTQRYHVFGRYFEFCSTDRRIEELQESITRYKKVQDLVKGETMFKDYETSNEVFLSVSLQWFISIYRTRSITPPSTSPSNPSSNESFGTKKARSSFGRSFFKMRGGKRTSSAPNLDRSRSASAPTLAETERKGTDHLDLAGAMPHKPQGGDSSQTLPSSPEAKKKSRGFMKFLGRLKRSHSTSLDLEETEFRRGGVRATAGPRLGWSRDLQHSADDVDTPFAQWSKEQVCVWLQEQGLGLHVAQAQQWIRSGFTLLQASQHDLEKELGIKQPLHRKKLQLALQALGSEEDVSKAKLDHNWVTRWLDDIGLPQYKSQFDEGRVDGRMLHYMTVDDLLSLKVGSVLHHLSIKRAIQVLRLNFYEPNCLRRRPSDENNITPGEISQWTNHRVMEWLRSVDLAEYAPNLRGSGVHGGVMVLEPRFNVESLALLLNIPPNKTLLRRHLATHFHLLIGSAAQRSKQECLENPDYTLLTATAKVKPRRLPFGGFGTLRKKRQEDSEEYVCPMDVEMPKNSSFQGGLRIYEDNLDQCVVFSCMFQSMLKEDEFFSEVSSRSPEASVTDDDSNV</sequence>
<evidence type="ECO:0000256" key="2">
    <source>
        <dbReference type="ARBA" id="ARBA00022553"/>
    </source>
</evidence>
<keyword evidence="4 6" id="KW-0175">Coiled coil</keyword>
<dbReference type="GO" id="GO:0007528">
    <property type="term" value="P:neuromuscular junction development"/>
    <property type="evidence" value="ECO:0007669"/>
    <property type="project" value="TreeGrafter"/>
</dbReference>
<feature type="compositionally biased region" description="Low complexity" evidence="7">
    <location>
        <begin position="275"/>
        <end position="287"/>
    </location>
</feature>
<dbReference type="Ensembl" id="ENSOKIT00005027100.1">
    <property type="protein sequence ID" value="ENSOKIP00005025610.1"/>
    <property type="gene ID" value="ENSOKIG00005011075.1"/>
</dbReference>
<dbReference type="PANTHER" id="PTHR12587:SF21">
    <property type="entry name" value="PPFIA-BINDING PROTEIN 1A"/>
    <property type="match status" value="1"/>
</dbReference>
<feature type="coiled-coil region" evidence="6">
    <location>
        <begin position="133"/>
        <end position="160"/>
    </location>
</feature>
<reference evidence="9" key="2">
    <citation type="submission" date="2025-09" db="UniProtKB">
        <authorList>
            <consortium name="Ensembl"/>
        </authorList>
    </citation>
    <scope>IDENTIFICATION</scope>
</reference>
<gene>
    <name evidence="9" type="primary">PPFIBP1</name>
    <name evidence="9" type="synonym">LOC109886766</name>
</gene>
<keyword evidence="2" id="KW-0597">Phosphoprotein</keyword>
<dbReference type="GeneTree" id="ENSGT01050000244951"/>
<dbReference type="CDD" id="cd09566">
    <property type="entry name" value="SAM_liprin-beta1_2_repeat2"/>
    <property type="match status" value="1"/>
</dbReference>
<name>A0A8C7FBE3_ONCKI</name>
<feature type="domain" description="SAM" evidence="8">
    <location>
        <begin position="504"/>
        <end position="562"/>
    </location>
</feature>
<comment type="similarity">
    <text evidence="1">Belongs to the liprin family. Liprin-beta subfamily.</text>
</comment>
<dbReference type="Pfam" id="PF26022">
    <property type="entry name" value="CC_Liprin_beta"/>
    <property type="match status" value="1"/>
</dbReference>
<dbReference type="InterPro" id="IPR037619">
    <property type="entry name" value="LIPB1/2_SAM_3rd"/>
</dbReference>
<dbReference type="CDD" id="cd09563">
    <property type="entry name" value="SAM_liprin-beta1_2_repeat1"/>
    <property type="match status" value="1"/>
</dbReference>
<feature type="compositionally biased region" description="Basic and acidic residues" evidence="7">
    <location>
        <begin position="331"/>
        <end position="341"/>
    </location>
</feature>
<dbReference type="InterPro" id="IPR058914">
    <property type="entry name" value="LIPB1/2_CC"/>
</dbReference>
<accession>A0A8C7FBE3</accession>
<dbReference type="Pfam" id="PF00536">
    <property type="entry name" value="SAM_1"/>
    <property type="match status" value="2"/>
</dbReference>
<feature type="region of interest" description="Disordered" evidence="7">
    <location>
        <begin position="274"/>
        <end position="366"/>
    </location>
</feature>
<feature type="domain" description="SAM" evidence="8">
    <location>
        <begin position="427"/>
        <end position="491"/>
    </location>
</feature>
<evidence type="ECO:0000313" key="9">
    <source>
        <dbReference type="Ensembl" id="ENSOKIP00005025610.1"/>
    </source>
</evidence>
<organism evidence="9 10">
    <name type="scientific">Oncorhynchus kisutch</name>
    <name type="common">Coho salmon</name>
    <name type="synonym">Salmo kisutch</name>
    <dbReference type="NCBI Taxonomy" id="8019"/>
    <lineage>
        <taxon>Eukaryota</taxon>
        <taxon>Metazoa</taxon>
        <taxon>Chordata</taxon>
        <taxon>Craniata</taxon>
        <taxon>Vertebrata</taxon>
        <taxon>Euteleostomi</taxon>
        <taxon>Actinopterygii</taxon>
        <taxon>Neopterygii</taxon>
        <taxon>Teleostei</taxon>
        <taxon>Protacanthopterygii</taxon>
        <taxon>Salmoniformes</taxon>
        <taxon>Salmonidae</taxon>
        <taxon>Salmoninae</taxon>
        <taxon>Oncorhynchus</taxon>
    </lineage>
</organism>
<evidence type="ECO:0000256" key="3">
    <source>
        <dbReference type="ARBA" id="ARBA00022737"/>
    </source>
</evidence>
<dbReference type="FunFam" id="1.10.150.50:FF:000005">
    <property type="entry name" value="Liprin-beta-1 isoform 1"/>
    <property type="match status" value="1"/>
</dbReference>
<evidence type="ECO:0000259" key="8">
    <source>
        <dbReference type="PROSITE" id="PS50105"/>
    </source>
</evidence>
<proteinExistence type="inferred from homology"/>
<evidence type="ECO:0000313" key="10">
    <source>
        <dbReference type="Proteomes" id="UP000694557"/>
    </source>
</evidence>
<dbReference type="Gene3D" id="1.10.150.50">
    <property type="entry name" value="Transcription Factor, Ets-1"/>
    <property type="match status" value="3"/>
</dbReference>
<dbReference type="SMART" id="SM00454">
    <property type="entry name" value="SAM"/>
    <property type="match status" value="3"/>
</dbReference>
<dbReference type="InterPro" id="IPR037618">
    <property type="entry name" value="LIPB1/2_SAM_2nd"/>
</dbReference>
<comment type="function">
    <text evidence="5">May regulate the disassembly of focal adhesions. Did not bind receptor-like tyrosine phosphatases type 2A.</text>
</comment>
<dbReference type="PANTHER" id="PTHR12587">
    <property type="entry name" value="LAR INTERACTING PROTEIN LIP -RELATED PROTEIN"/>
    <property type="match status" value="1"/>
</dbReference>
<dbReference type="CDD" id="cd09569">
    <property type="entry name" value="SAM_liprin-beta1_2_repeat3"/>
    <property type="match status" value="1"/>
</dbReference>
<evidence type="ECO:0000256" key="5">
    <source>
        <dbReference type="ARBA" id="ARBA00060046"/>
    </source>
</evidence>
<evidence type="ECO:0000256" key="1">
    <source>
        <dbReference type="ARBA" id="ARBA00007547"/>
    </source>
</evidence>
<dbReference type="FunFam" id="1.10.150.50:FF:000007">
    <property type="entry name" value="Liprin-beta-1 isoform 1"/>
    <property type="match status" value="1"/>
</dbReference>
<reference evidence="9" key="1">
    <citation type="submission" date="2025-08" db="UniProtKB">
        <authorList>
            <consortium name="Ensembl"/>
        </authorList>
    </citation>
    <scope>IDENTIFICATION</scope>
</reference>
<dbReference type="InterPro" id="IPR029515">
    <property type="entry name" value="Liprin"/>
</dbReference>
<dbReference type="SUPFAM" id="SSF47769">
    <property type="entry name" value="SAM/Pointed domain"/>
    <property type="match status" value="3"/>
</dbReference>
<evidence type="ECO:0000256" key="4">
    <source>
        <dbReference type="ARBA" id="ARBA00023054"/>
    </source>
</evidence>
<dbReference type="Proteomes" id="UP000694557">
    <property type="component" value="Unassembled WGS sequence"/>
</dbReference>
<keyword evidence="3" id="KW-0677">Repeat</keyword>
<protein>
    <submittedName>
        <fullName evidence="9">PPFIA binding protein 1a</fullName>
    </submittedName>
</protein>
<dbReference type="InterPro" id="IPR013761">
    <property type="entry name" value="SAM/pointed_sf"/>
</dbReference>
<evidence type="ECO:0000256" key="7">
    <source>
        <dbReference type="SAM" id="MobiDB-lite"/>
    </source>
</evidence>
<dbReference type="GO" id="GO:0005829">
    <property type="term" value="C:cytosol"/>
    <property type="evidence" value="ECO:0007669"/>
    <property type="project" value="UniProtKB-ARBA"/>
</dbReference>
<dbReference type="PROSITE" id="PS50105">
    <property type="entry name" value="SAM_DOMAIN"/>
    <property type="match status" value="2"/>
</dbReference>
<dbReference type="GO" id="GO:0048786">
    <property type="term" value="C:presynaptic active zone"/>
    <property type="evidence" value="ECO:0007669"/>
    <property type="project" value="TreeGrafter"/>
</dbReference>
<evidence type="ECO:0000256" key="6">
    <source>
        <dbReference type="SAM" id="Coils"/>
    </source>
</evidence>
<dbReference type="FunFam" id="1.10.150.50:FF:000017">
    <property type="entry name" value="Liprin-beta-1 isoform 1"/>
    <property type="match status" value="1"/>
</dbReference>
<keyword evidence="10" id="KW-1185">Reference proteome</keyword>